<feature type="compositionally biased region" description="Low complexity" evidence="1">
    <location>
        <begin position="1"/>
        <end position="14"/>
    </location>
</feature>
<name>A0AAQ4DV70_AMBAM</name>
<keyword evidence="4" id="KW-1185">Reference proteome</keyword>
<keyword evidence="2" id="KW-0812">Transmembrane</keyword>
<keyword evidence="2" id="KW-1133">Transmembrane helix</keyword>
<dbReference type="Gene3D" id="1.10.1380.10">
    <property type="entry name" value="Neutral endopeptidase , domain2"/>
    <property type="match status" value="1"/>
</dbReference>
<evidence type="ECO:0000313" key="4">
    <source>
        <dbReference type="Proteomes" id="UP001321473"/>
    </source>
</evidence>
<dbReference type="SUPFAM" id="SSF55486">
    <property type="entry name" value="Metalloproteases ('zincins'), catalytic domain"/>
    <property type="match status" value="1"/>
</dbReference>
<accession>A0AAQ4DV70</accession>
<dbReference type="Gene3D" id="3.40.390.10">
    <property type="entry name" value="Collagenase (Catalytic Domain)"/>
    <property type="match status" value="1"/>
</dbReference>
<gene>
    <name evidence="3" type="ORF">V5799_006868</name>
</gene>
<sequence length="708" mass="78611">MMNNPGQDQGQDQGKISPPETNNNDQVSVREHGDRFFSRQLVVRVALAIVAGTFLLAILALGLVLGTRSTVRTLQSPPLCCPSEGRHLVAIVNDRFRPCDNLYAYVCTDVAKNGSGRSQTHLKNLREMIAGLATAPTERFASTPAPLNSSRAGMFLQGLYSSCMASTAAKPHRDQEGRDVPVHFAQMAEALWDVGKELLAALSEPNLLAFLLMTNLRYQIQSVVDVEYISSDETLIFYHEALQLGDEVHLVCPECVAAALMAYNRHGGRSRQVTDGASQEEANSSRLTFDDLGSFAERLHSLYPEKRVVKRFVMANVSELWPAEQFAKALTILSWVNSLADVGIESFAPHQLVILRREITDRKNWAVGAVYLVAHTAGRALLAFPPVLGAKFAHEACITLTTAMKALVSAVHWDLYGSPEKDQVVADVYRSVLDAVVLDATSALLVDGAGEETYHQLRTLLDNITLLTAETTNVDVAQVPQATPAEFARNMLLGRAFQFEARKKRQGLGLPDSMSEVDPVIHTGRRFRLEVPASFYRFVRVAKSSSLINSAVLGVRLAKILWSVVLRHDWDKALLDNVEQTVHCFAEVVRRESGALPGQLSGNYQETIKLAAASLALRTVVQTMSQEDWYLARHVDSDGTHPRRLSHAQFFFMLQAYFRCHVENGRFYEDCVNVPAAYAPEFERAFQCERTLLMHRFRASTHCRRGSV</sequence>
<reference evidence="3 4" key="1">
    <citation type="journal article" date="2023" name="Arcadia Sci">
        <title>De novo assembly of a long-read Amblyomma americanum tick genome.</title>
        <authorList>
            <person name="Chou S."/>
            <person name="Poskanzer K.E."/>
            <person name="Rollins M."/>
            <person name="Thuy-Boun P.S."/>
        </authorList>
    </citation>
    <scope>NUCLEOTIDE SEQUENCE [LARGE SCALE GENOMIC DNA]</scope>
    <source>
        <strain evidence="3">F_SG_1</strain>
        <tissue evidence="3">Salivary glands</tissue>
    </source>
</reference>
<dbReference type="GO" id="GO:0008237">
    <property type="term" value="F:metallopeptidase activity"/>
    <property type="evidence" value="ECO:0007669"/>
    <property type="project" value="InterPro"/>
</dbReference>
<keyword evidence="2" id="KW-0472">Membrane</keyword>
<dbReference type="AlphaFoldDB" id="A0AAQ4DV70"/>
<dbReference type="InterPro" id="IPR024079">
    <property type="entry name" value="MetalloPept_cat_dom_sf"/>
</dbReference>
<feature type="transmembrane region" description="Helical" evidence="2">
    <location>
        <begin position="41"/>
        <end position="65"/>
    </location>
</feature>
<dbReference type="Proteomes" id="UP001321473">
    <property type="component" value="Unassembled WGS sequence"/>
</dbReference>
<evidence type="ECO:0000256" key="2">
    <source>
        <dbReference type="SAM" id="Phobius"/>
    </source>
</evidence>
<evidence type="ECO:0000256" key="1">
    <source>
        <dbReference type="SAM" id="MobiDB-lite"/>
    </source>
</evidence>
<dbReference type="EMBL" id="JARKHS020026423">
    <property type="protein sequence ID" value="KAK8766360.1"/>
    <property type="molecule type" value="Genomic_DNA"/>
</dbReference>
<comment type="caution">
    <text evidence="3">The sequence shown here is derived from an EMBL/GenBank/DDBJ whole genome shotgun (WGS) entry which is preliminary data.</text>
</comment>
<evidence type="ECO:0000313" key="3">
    <source>
        <dbReference type="EMBL" id="KAK8766360.1"/>
    </source>
</evidence>
<feature type="region of interest" description="Disordered" evidence="1">
    <location>
        <begin position="1"/>
        <end position="27"/>
    </location>
</feature>
<organism evidence="3 4">
    <name type="scientific">Amblyomma americanum</name>
    <name type="common">Lone star tick</name>
    <dbReference type="NCBI Taxonomy" id="6943"/>
    <lineage>
        <taxon>Eukaryota</taxon>
        <taxon>Metazoa</taxon>
        <taxon>Ecdysozoa</taxon>
        <taxon>Arthropoda</taxon>
        <taxon>Chelicerata</taxon>
        <taxon>Arachnida</taxon>
        <taxon>Acari</taxon>
        <taxon>Parasitiformes</taxon>
        <taxon>Ixodida</taxon>
        <taxon>Ixodoidea</taxon>
        <taxon>Ixodidae</taxon>
        <taxon>Amblyomminae</taxon>
        <taxon>Amblyomma</taxon>
    </lineage>
</organism>
<proteinExistence type="predicted"/>
<protein>
    <submittedName>
        <fullName evidence="3">Uncharacterized protein</fullName>
    </submittedName>
</protein>
<dbReference type="InterPro" id="IPR042089">
    <property type="entry name" value="Peptidase_M13_dom_2"/>
</dbReference>